<reference evidence="8" key="1">
    <citation type="submission" date="2020-10" db="EMBL/GenBank/DDBJ databases">
        <authorList>
            <person name="Gilroy R."/>
        </authorList>
    </citation>
    <scope>NUCLEOTIDE SEQUENCE</scope>
    <source>
        <strain evidence="8">14700</strain>
    </source>
</reference>
<evidence type="ECO:0000256" key="1">
    <source>
        <dbReference type="ARBA" id="ARBA00004418"/>
    </source>
</evidence>
<dbReference type="PANTHER" id="PTHR43649:SF31">
    <property type="entry name" value="SN-GLYCEROL-3-PHOSPHATE-BINDING PERIPLASMIC PROTEIN UGPB"/>
    <property type="match status" value="1"/>
</dbReference>
<keyword evidence="6 7" id="KW-0732">Signal</keyword>
<evidence type="ECO:0000256" key="3">
    <source>
        <dbReference type="ARBA" id="ARBA00011557"/>
    </source>
</evidence>
<dbReference type="InterPro" id="IPR006059">
    <property type="entry name" value="SBP"/>
</dbReference>
<proteinExistence type="inferred from homology"/>
<feature type="signal peptide" evidence="7">
    <location>
        <begin position="1"/>
        <end position="20"/>
    </location>
</feature>
<dbReference type="Proteomes" id="UP000810292">
    <property type="component" value="Unassembled WGS sequence"/>
</dbReference>
<accession>A0A9D9IB50</accession>
<evidence type="ECO:0000313" key="8">
    <source>
        <dbReference type="EMBL" id="MBO8469364.1"/>
    </source>
</evidence>
<dbReference type="EMBL" id="JADIMF010000098">
    <property type="protein sequence ID" value="MBO8469364.1"/>
    <property type="molecule type" value="Genomic_DNA"/>
</dbReference>
<dbReference type="CDD" id="cd13585">
    <property type="entry name" value="PBP2_TMBP_like"/>
    <property type="match status" value="1"/>
</dbReference>
<keyword evidence="5" id="KW-0813">Transport</keyword>
<evidence type="ECO:0000256" key="5">
    <source>
        <dbReference type="ARBA" id="ARBA00022448"/>
    </source>
</evidence>
<dbReference type="PANTHER" id="PTHR43649">
    <property type="entry name" value="ARABINOSE-BINDING PROTEIN-RELATED"/>
    <property type="match status" value="1"/>
</dbReference>
<dbReference type="AlphaFoldDB" id="A0A9D9IB50"/>
<dbReference type="SUPFAM" id="SSF53850">
    <property type="entry name" value="Periplasmic binding protein-like II"/>
    <property type="match status" value="1"/>
</dbReference>
<dbReference type="Pfam" id="PF01547">
    <property type="entry name" value="SBP_bac_1"/>
    <property type="match status" value="1"/>
</dbReference>
<evidence type="ECO:0000256" key="7">
    <source>
        <dbReference type="SAM" id="SignalP"/>
    </source>
</evidence>
<comment type="caution">
    <text evidence="8">The sequence shown here is derived from an EMBL/GenBank/DDBJ whole genome shotgun (WGS) entry which is preliminary data.</text>
</comment>
<dbReference type="GO" id="GO:0042597">
    <property type="term" value="C:periplasmic space"/>
    <property type="evidence" value="ECO:0007669"/>
    <property type="project" value="UniProtKB-SubCell"/>
</dbReference>
<sequence>MKKFIVLSLVALMAISSIFAGGSKEAAANDGVTTLTFAVWDYTQNAYLSKAIAAFEAANPDIKIEVQDSPAADYITKLNTQLNGGSDVDLFLIKEADKTKTFYDRGQLANLTPYVEAAGIDMTAYNGTDANFTFDGSLYAMPLRTDQYVLFYNKDLFDAAGVAYPDNDMTWAEFEELAAKLTQGEGPTKKYGAYFHSWNACVQNWGVQDGKHSIMSGDYEFFKPYYEMVLRMQEAGTCMSFAQIQASGLSYTDVFSQGLVAMLPMGSWLIQTMASRTISGETSINWGVAVVPHADDVPNGYTVGATTPICINNASSDKDAAWRFVEFISGPEGAQIMAENGQVPALIGEGYLEAYAAAPGMPEGVMDGLYATHISPDRPAMDKVTQIDQMLLAEHQLILLGEETVDEGIANMNRNYAEIMAE</sequence>
<organism evidence="8 9">
    <name type="scientific">Candidatus Ornithospirochaeta stercoravium</name>
    <dbReference type="NCBI Taxonomy" id="2840897"/>
    <lineage>
        <taxon>Bacteria</taxon>
        <taxon>Pseudomonadati</taxon>
        <taxon>Spirochaetota</taxon>
        <taxon>Spirochaetia</taxon>
        <taxon>Spirochaetales</taxon>
        <taxon>Spirochaetaceae</taxon>
        <taxon>Spirochaetaceae incertae sedis</taxon>
        <taxon>Candidatus Ornithospirochaeta</taxon>
    </lineage>
</organism>
<dbReference type="Gene3D" id="3.40.190.10">
    <property type="entry name" value="Periplasmic binding protein-like II"/>
    <property type="match status" value="1"/>
</dbReference>
<evidence type="ECO:0000313" key="9">
    <source>
        <dbReference type="Proteomes" id="UP000810292"/>
    </source>
</evidence>
<comment type="subcellular location">
    <subcellularLocation>
        <location evidence="1">Periplasm</location>
    </subcellularLocation>
</comment>
<evidence type="ECO:0000256" key="6">
    <source>
        <dbReference type="ARBA" id="ARBA00022729"/>
    </source>
</evidence>
<reference evidence="8" key="2">
    <citation type="journal article" date="2021" name="PeerJ">
        <title>Extensive microbial diversity within the chicken gut microbiome revealed by metagenomics and culture.</title>
        <authorList>
            <person name="Gilroy R."/>
            <person name="Ravi A."/>
            <person name="Getino M."/>
            <person name="Pursley I."/>
            <person name="Horton D.L."/>
            <person name="Alikhan N.F."/>
            <person name="Baker D."/>
            <person name="Gharbi K."/>
            <person name="Hall N."/>
            <person name="Watson M."/>
            <person name="Adriaenssens E.M."/>
            <person name="Foster-Nyarko E."/>
            <person name="Jarju S."/>
            <person name="Secka A."/>
            <person name="Antonio M."/>
            <person name="Oren A."/>
            <person name="Chaudhuri R.R."/>
            <person name="La Ragione R."/>
            <person name="Hildebrand F."/>
            <person name="Pallen M.J."/>
        </authorList>
    </citation>
    <scope>NUCLEOTIDE SEQUENCE</scope>
    <source>
        <strain evidence="8">14700</strain>
    </source>
</reference>
<comment type="subunit">
    <text evidence="3">The complex is composed of two ATP-binding proteins (UgpC), two transmembrane proteins (UgpA and UgpE) and a solute-binding protein (UgpB).</text>
</comment>
<protein>
    <recommendedName>
        <fullName evidence="4">sn-glycerol-3-phosphate-binding periplasmic protein UgpB</fullName>
    </recommendedName>
</protein>
<feature type="chain" id="PRO_5039480402" description="sn-glycerol-3-phosphate-binding periplasmic protein UgpB" evidence="7">
    <location>
        <begin position="21"/>
        <end position="422"/>
    </location>
</feature>
<gene>
    <name evidence="8" type="ORF">IAA72_06240</name>
</gene>
<name>A0A9D9IB50_9SPIO</name>
<comment type="similarity">
    <text evidence="2">Belongs to the bacterial solute-binding protein 1 family.</text>
</comment>
<evidence type="ECO:0000256" key="4">
    <source>
        <dbReference type="ARBA" id="ARBA00017470"/>
    </source>
</evidence>
<evidence type="ECO:0000256" key="2">
    <source>
        <dbReference type="ARBA" id="ARBA00008520"/>
    </source>
</evidence>
<dbReference type="InterPro" id="IPR050490">
    <property type="entry name" value="Bact_solute-bd_prot1"/>
</dbReference>